<feature type="coiled-coil region" evidence="1">
    <location>
        <begin position="128"/>
        <end position="162"/>
    </location>
</feature>
<evidence type="ECO:0000256" key="1">
    <source>
        <dbReference type="SAM" id="Coils"/>
    </source>
</evidence>
<reference evidence="2 3" key="1">
    <citation type="submission" date="2016-11" db="EMBL/GenBank/DDBJ databases">
        <title>The macronuclear genome of Stentor coeruleus: a giant cell with tiny introns.</title>
        <authorList>
            <person name="Slabodnick M."/>
            <person name="Ruby J.G."/>
            <person name="Reiff S.B."/>
            <person name="Swart E.C."/>
            <person name="Gosai S."/>
            <person name="Prabakaran S."/>
            <person name="Witkowska E."/>
            <person name="Larue G.E."/>
            <person name="Fisher S."/>
            <person name="Freeman R.M."/>
            <person name="Gunawardena J."/>
            <person name="Chu W."/>
            <person name="Stover N.A."/>
            <person name="Gregory B.D."/>
            <person name="Nowacki M."/>
            <person name="Derisi J."/>
            <person name="Roy S.W."/>
            <person name="Marshall W.F."/>
            <person name="Sood P."/>
        </authorList>
    </citation>
    <scope>NUCLEOTIDE SEQUENCE [LARGE SCALE GENOMIC DNA]</scope>
    <source>
        <strain evidence="2">WM001</strain>
    </source>
</reference>
<proteinExistence type="predicted"/>
<keyword evidence="1" id="KW-0175">Coiled coil</keyword>
<organism evidence="2 3">
    <name type="scientific">Stentor coeruleus</name>
    <dbReference type="NCBI Taxonomy" id="5963"/>
    <lineage>
        <taxon>Eukaryota</taxon>
        <taxon>Sar</taxon>
        <taxon>Alveolata</taxon>
        <taxon>Ciliophora</taxon>
        <taxon>Postciliodesmatophora</taxon>
        <taxon>Heterotrichea</taxon>
        <taxon>Heterotrichida</taxon>
        <taxon>Stentoridae</taxon>
        <taxon>Stentor</taxon>
    </lineage>
</organism>
<dbReference type="Proteomes" id="UP000187209">
    <property type="component" value="Unassembled WGS sequence"/>
</dbReference>
<gene>
    <name evidence="2" type="ORF">SteCoe_39703</name>
</gene>
<keyword evidence="3" id="KW-1185">Reference proteome</keyword>
<evidence type="ECO:0000313" key="3">
    <source>
        <dbReference type="Proteomes" id="UP000187209"/>
    </source>
</evidence>
<dbReference type="SUPFAM" id="SSF58104">
    <property type="entry name" value="Methyl-accepting chemotaxis protein (MCP) signaling domain"/>
    <property type="match status" value="1"/>
</dbReference>
<evidence type="ECO:0000313" key="2">
    <source>
        <dbReference type="EMBL" id="OMJ65028.1"/>
    </source>
</evidence>
<sequence length="172" mass="19495">MAQVISEIEQIISYFGPIENLKFLYVCDNAYETIGTQWKGRVIDIREYIKDEFFGKCLKPSLDESQKQINEQVEVVKTIENKVEVMSGNLKAVSDEVKTVSEEVKVVKTIENKVEVMSGDIKTVSEEVKTVSDEVKEVKTSMNNLSNRVEDIEKSISNIQGSIELVLKILTK</sequence>
<dbReference type="Gene3D" id="1.20.1480.30">
    <property type="entry name" value="Designed four-helix bundle protein"/>
    <property type="match status" value="1"/>
</dbReference>
<protein>
    <submittedName>
        <fullName evidence="2">Uncharacterized protein</fullName>
    </submittedName>
</protein>
<comment type="caution">
    <text evidence="2">The sequence shown here is derived from an EMBL/GenBank/DDBJ whole genome shotgun (WGS) entry which is preliminary data.</text>
</comment>
<accession>A0A1R2AKH4</accession>
<dbReference type="EMBL" id="MPUH01002544">
    <property type="protein sequence ID" value="OMJ65028.1"/>
    <property type="molecule type" value="Genomic_DNA"/>
</dbReference>
<name>A0A1R2AKH4_9CILI</name>
<dbReference type="AlphaFoldDB" id="A0A1R2AKH4"/>